<dbReference type="PANTHER" id="PTHR18763">
    <property type="entry name" value="WD-REPEAT PROTEIN 18"/>
    <property type="match status" value="1"/>
</dbReference>
<dbReference type="InterPro" id="IPR036322">
    <property type="entry name" value="WD40_repeat_dom_sf"/>
</dbReference>
<comment type="caution">
    <text evidence="4">The sequence shown here is derived from an EMBL/GenBank/DDBJ whole genome shotgun (WGS) entry which is preliminary data.</text>
</comment>
<reference evidence="4" key="1">
    <citation type="journal article" date="2023" name="Plant J.">
        <title>The genome of the king protea, Protea cynaroides.</title>
        <authorList>
            <person name="Chang J."/>
            <person name="Duong T.A."/>
            <person name="Schoeman C."/>
            <person name="Ma X."/>
            <person name="Roodt D."/>
            <person name="Barker N."/>
            <person name="Li Z."/>
            <person name="Van de Peer Y."/>
            <person name="Mizrachi E."/>
        </authorList>
    </citation>
    <scope>NUCLEOTIDE SEQUENCE</scope>
    <source>
        <tissue evidence="4">Young leaves</tissue>
    </source>
</reference>
<evidence type="ECO:0000256" key="1">
    <source>
        <dbReference type="ARBA" id="ARBA00022574"/>
    </source>
</evidence>
<dbReference type="Pfam" id="PF00400">
    <property type="entry name" value="WD40"/>
    <property type="match status" value="3"/>
</dbReference>
<keyword evidence="1 3" id="KW-0853">WD repeat</keyword>
<dbReference type="FunFam" id="2.130.10.10:FF:000600">
    <property type="entry name" value="Protein ROOT INITIATION DEFECTIVE 3"/>
    <property type="match status" value="1"/>
</dbReference>
<dbReference type="PANTHER" id="PTHR18763:SF0">
    <property type="entry name" value="WD REPEAT-CONTAINING PROTEIN 18"/>
    <property type="match status" value="1"/>
</dbReference>
<dbReference type="Gene3D" id="2.130.10.10">
    <property type="entry name" value="YVTN repeat-like/Quinoprotein amine dehydrogenase"/>
    <property type="match status" value="2"/>
</dbReference>
<dbReference type="PROSITE" id="PS50294">
    <property type="entry name" value="WD_REPEATS_REGION"/>
    <property type="match status" value="2"/>
</dbReference>
<feature type="repeat" description="WD" evidence="3">
    <location>
        <begin position="118"/>
        <end position="151"/>
    </location>
</feature>
<feature type="repeat" description="WD" evidence="3">
    <location>
        <begin position="171"/>
        <end position="214"/>
    </location>
</feature>
<dbReference type="InterPro" id="IPR020472">
    <property type="entry name" value="WD40_PAC1"/>
</dbReference>
<dbReference type="SUPFAM" id="SSF50978">
    <property type="entry name" value="WD40 repeat-like"/>
    <property type="match status" value="1"/>
</dbReference>
<dbReference type="GO" id="GO:0006364">
    <property type="term" value="P:rRNA processing"/>
    <property type="evidence" value="ECO:0007669"/>
    <property type="project" value="TreeGrafter"/>
</dbReference>
<dbReference type="InterPro" id="IPR045227">
    <property type="entry name" value="WDR18/Ipi3/RID3"/>
</dbReference>
<dbReference type="GO" id="GO:0120330">
    <property type="term" value="C:rixosome complex"/>
    <property type="evidence" value="ECO:0007669"/>
    <property type="project" value="TreeGrafter"/>
</dbReference>
<dbReference type="GO" id="GO:0005656">
    <property type="term" value="C:nuclear pre-replicative complex"/>
    <property type="evidence" value="ECO:0007669"/>
    <property type="project" value="TreeGrafter"/>
</dbReference>
<dbReference type="SMART" id="SM00320">
    <property type="entry name" value="WD40"/>
    <property type="match status" value="5"/>
</dbReference>
<dbReference type="PROSITE" id="PS50082">
    <property type="entry name" value="WD_REPEATS_2"/>
    <property type="match status" value="3"/>
</dbReference>
<sequence>MELVIASSPGDAGIGCWDLHSSGAEQKVRYRPCTSAPHGLTCVGRRFLASSQLRDSSSSSGSILYWSWNKSQVEVKSFPAEPINPLVSNSEGTYIIGGGSSGEIYFWEVASGRLLKRWHAHYRAVTCLVLSEDESLLISGAEDGCVRVWSLLMMFDDIGREAAKHPYIYNFNEHTLRVTDVVSGHGGCNAIIVSASEDRTCKVWSLSKGKLLRSIEFPSIIDAIVLDPGEHVFYAGSRDGKIFIAALTGESTLSSSYGKHIIGSLSEHSNAVTCLAFSSIGTLLVSGSVDGLIRVWDTKTHNIVRIFKHAKGLNNIFVVRQPFIGINREGIGAQAPLSRKSASLLPPPLDKYINSPDENNEPRAVIAPHTSCDEPLEAPYHSFHVMKHQINELQQHGSSAATEMELERLKLDCNRSLEMVQRWRRMYDDLHRFCVDELLDGSQTERPSGILHDDKLGT</sequence>
<keyword evidence="2" id="KW-0677">Repeat</keyword>
<proteinExistence type="predicted"/>
<evidence type="ECO:0000256" key="3">
    <source>
        <dbReference type="PROSITE-ProRule" id="PRU00221"/>
    </source>
</evidence>
<evidence type="ECO:0000313" key="5">
    <source>
        <dbReference type="Proteomes" id="UP001141806"/>
    </source>
</evidence>
<dbReference type="PRINTS" id="PR00320">
    <property type="entry name" value="GPROTEINBRPT"/>
</dbReference>
<dbReference type="OrthoDB" id="6252103at2759"/>
<dbReference type="InterPro" id="IPR019775">
    <property type="entry name" value="WD40_repeat_CS"/>
</dbReference>
<organism evidence="4 5">
    <name type="scientific">Protea cynaroides</name>
    <dbReference type="NCBI Taxonomy" id="273540"/>
    <lineage>
        <taxon>Eukaryota</taxon>
        <taxon>Viridiplantae</taxon>
        <taxon>Streptophyta</taxon>
        <taxon>Embryophyta</taxon>
        <taxon>Tracheophyta</taxon>
        <taxon>Spermatophyta</taxon>
        <taxon>Magnoliopsida</taxon>
        <taxon>Proteales</taxon>
        <taxon>Proteaceae</taxon>
        <taxon>Protea</taxon>
    </lineage>
</organism>
<dbReference type="EMBL" id="JAMYWD010000007">
    <property type="protein sequence ID" value="KAJ4966810.1"/>
    <property type="molecule type" value="Genomic_DNA"/>
</dbReference>
<feature type="repeat" description="WD" evidence="3">
    <location>
        <begin position="265"/>
        <end position="306"/>
    </location>
</feature>
<accession>A0A9Q0QP79</accession>
<keyword evidence="5" id="KW-1185">Reference proteome</keyword>
<name>A0A9Q0QP79_9MAGN</name>
<dbReference type="InterPro" id="IPR001680">
    <property type="entry name" value="WD40_rpt"/>
</dbReference>
<dbReference type="PROSITE" id="PS00678">
    <property type="entry name" value="WD_REPEATS_1"/>
    <property type="match status" value="1"/>
</dbReference>
<gene>
    <name evidence="4" type="ORF">NE237_018659</name>
</gene>
<dbReference type="GO" id="GO:0006261">
    <property type="term" value="P:DNA-templated DNA replication"/>
    <property type="evidence" value="ECO:0007669"/>
    <property type="project" value="TreeGrafter"/>
</dbReference>
<dbReference type="AlphaFoldDB" id="A0A9Q0QP79"/>
<dbReference type="Proteomes" id="UP001141806">
    <property type="component" value="Unassembled WGS sequence"/>
</dbReference>
<evidence type="ECO:0000256" key="2">
    <source>
        <dbReference type="ARBA" id="ARBA00022737"/>
    </source>
</evidence>
<evidence type="ECO:0000313" key="4">
    <source>
        <dbReference type="EMBL" id="KAJ4966810.1"/>
    </source>
</evidence>
<protein>
    <submittedName>
        <fullName evidence="4">Uncharacterized protein</fullName>
    </submittedName>
</protein>
<dbReference type="InterPro" id="IPR015943">
    <property type="entry name" value="WD40/YVTN_repeat-like_dom_sf"/>
</dbReference>